<dbReference type="STRING" id="990268.JCM19235_1321"/>
<evidence type="ECO:0000313" key="1">
    <source>
        <dbReference type="EMBL" id="GAL23020.1"/>
    </source>
</evidence>
<reference evidence="1 2" key="1">
    <citation type="submission" date="2014-09" db="EMBL/GenBank/DDBJ databases">
        <title>Vibrio maritimus JCM 19235. (C45) whole genome shotgun sequence.</title>
        <authorList>
            <person name="Sawabe T."/>
            <person name="Meirelles P."/>
            <person name="Nakanishi M."/>
            <person name="Sayaka M."/>
            <person name="Hattori M."/>
            <person name="Ohkuma M."/>
        </authorList>
    </citation>
    <scope>NUCLEOTIDE SEQUENCE [LARGE SCALE GENOMIC DNA]</scope>
    <source>
        <strain evidence="2">JCM19235</strain>
    </source>
</reference>
<proteinExistence type="predicted"/>
<organism evidence="1 2">
    <name type="scientific">Vibrio maritimus</name>
    <dbReference type="NCBI Taxonomy" id="990268"/>
    <lineage>
        <taxon>Bacteria</taxon>
        <taxon>Pseudomonadati</taxon>
        <taxon>Pseudomonadota</taxon>
        <taxon>Gammaproteobacteria</taxon>
        <taxon>Vibrionales</taxon>
        <taxon>Vibrionaceae</taxon>
        <taxon>Vibrio</taxon>
    </lineage>
</organism>
<accession>A0A090S5Q0</accession>
<dbReference type="EMBL" id="BBMR01000017">
    <property type="protein sequence ID" value="GAL23020.1"/>
    <property type="molecule type" value="Genomic_DNA"/>
</dbReference>
<name>A0A090S5Q0_9VIBR</name>
<evidence type="ECO:0000313" key="2">
    <source>
        <dbReference type="Proteomes" id="UP000029228"/>
    </source>
</evidence>
<gene>
    <name evidence="1" type="ORF">JCM19235_1321</name>
</gene>
<dbReference type="Proteomes" id="UP000029228">
    <property type="component" value="Unassembled WGS sequence"/>
</dbReference>
<keyword evidence="2" id="KW-1185">Reference proteome</keyword>
<sequence length="71" mass="8064">MATQLPTRDSIATCKDGYLSLTEEQYLALAEEASIAAAESGADREYDYDLDQFEMNWISNYLQTDEWSRGT</sequence>
<comment type="caution">
    <text evidence="1">The sequence shown here is derived from an EMBL/GenBank/DDBJ whole genome shotgun (WGS) entry which is preliminary data.</text>
</comment>
<dbReference type="AlphaFoldDB" id="A0A090S5Q0"/>
<protein>
    <submittedName>
        <fullName evidence="1">Uncharacterized protein</fullName>
    </submittedName>
</protein>